<dbReference type="AlphaFoldDB" id="A0A5C0SF77"/>
<sequence length="100" mass="11707">MNKTIEGPADLIIEIKNWEYSKWYIQLKTSVNKDMLYNIYGSVALNEWTSDIKFSIAVSSEIEFETFIKKPPKSLKVNFYVMLVNLDSGKILKEEKLCQY</sequence>
<protein>
    <recommendedName>
        <fullName evidence="3">PD-(D/E)XK nuclease superfamily protein</fullName>
    </recommendedName>
</protein>
<proteinExistence type="predicted"/>
<dbReference type="EMBL" id="CP042243">
    <property type="protein sequence ID" value="QEK11609.1"/>
    <property type="molecule type" value="Genomic_DNA"/>
</dbReference>
<dbReference type="RefSeq" id="WP_148808764.1">
    <property type="nucleotide sequence ID" value="NZ_CP042243.1"/>
</dbReference>
<evidence type="ECO:0008006" key="3">
    <source>
        <dbReference type="Google" id="ProtNLM"/>
    </source>
</evidence>
<accession>A0A5C0SF77</accession>
<organism evidence="1 2">
    <name type="scientific">Crassaminicella thermophila</name>
    <dbReference type="NCBI Taxonomy" id="2599308"/>
    <lineage>
        <taxon>Bacteria</taxon>
        <taxon>Bacillati</taxon>
        <taxon>Bacillota</taxon>
        <taxon>Clostridia</taxon>
        <taxon>Eubacteriales</taxon>
        <taxon>Clostridiaceae</taxon>
        <taxon>Crassaminicella</taxon>
    </lineage>
</organism>
<keyword evidence="2" id="KW-1185">Reference proteome</keyword>
<evidence type="ECO:0000313" key="1">
    <source>
        <dbReference type="EMBL" id="QEK11609.1"/>
    </source>
</evidence>
<dbReference type="Proteomes" id="UP000324646">
    <property type="component" value="Chromosome"/>
</dbReference>
<gene>
    <name evidence="1" type="ORF">FQB35_04105</name>
</gene>
<reference evidence="1 2" key="1">
    <citation type="submission" date="2019-07" db="EMBL/GenBank/DDBJ databases">
        <title>Complete genome of Crassaminicella thermophila SY095.</title>
        <authorList>
            <person name="Li X."/>
        </authorList>
    </citation>
    <scope>NUCLEOTIDE SEQUENCE [LARGE SCALE GENOMIC DNA]</scope>
    <source>
        <strain evidence="1 2">SY095</strain>
    </source>
</reference>
<evidence type="ECO:0000313" key="2">
    <source>
        <dbReference type="Proteomes" id="UP000324646"/>
    </source>
</evidence>
<dbReference type="KEGG" id="crs:FQB35_04105"/>
<name>A0A5C0SF77_CRATE</name>
<dbReference type="OrthoDB" id="2002339at2"/>